<dbReference type="PRINTS" id="PR00463">
    <property type="entry name" value="EP450I"/>
</dbReference>
<keyword evidence="4" id="KW-0560">Oxidoreductase</keyword>
<reference evidence="5 6" key="1">
    <citation type="submission" date="2017-07" db="EMBL/GenBank/DDBJ databases">
        <title>Draft whole genome sequences of clinical Proprionibacteriaceae strains.</title>
        <authorList>
            <person name="Bernier A.-M."/>
            <person name="Bernard K."/>
            <person name="Domingo M.-C."/>
        </authorList>
    </citation>
    <scope>NUCLEOTIDE SEQUENCE [LARGE SCALE GENOMIC DNA]</scope>
    <source>
        <strain evidence="5 6">NML 030167</strain>
    </source>
</reference>
<dbReference type="InterPro" id="IPR017972">
    <property type="entry name" value="Cyt_P450_CS"/>
</dbReference>
<feature type="binding site" description="axial binding residue" evidence="3">
    <location>
        <position position="405"/>
    </location>
    <ligand>
        <name>heme</name>
        <dbReference type="ChEBI" id="CHEBI:30413"/>
    </ligand>
    <ligandPart>
        <name>Fe</name>
        <dbReference type="ChEBI" id="CHEBI:18248"/>
    </ligandPart>
</feature>
<organism evidence="5 6">
    <name type="scientific">Enemella evansiae</name>
    <dbReference type="NCBI Taxonomy" id="2016499"/>
    <lineage>
        <taxon>Bacteria</taxon>
        <taxon>Bacillati</taxon>
        <taxon>Actinomycetota</taxon>
        <taxon>Actinomycetes</taxon>
        <taxon>Propionibacteriales</taxon>
        <taxon>Propionibacteriaceae</taxon>
        <taxon>Enemella</taxon>
    </lineage>
</organism>
<dbReference type="PROSITE" id="PS00086">
    <property type="entry name" value="CYTOCHROME_P450"/>
    <property type="match status" value="1"/>
</dbReference>
<evidence type="ECO:0000313" key="5">
    <source>
        <dbReference type="EMBL" id="OYO17703.1"/>
    </source>
</evidence>
<dbReference type="Pfam" id="PF00067">
    <property type="entry name" value="p450"/>
    <property type="match status" value="1"/>
</dbReference>
<dbReference type="Proteomes" id="UP000215896">
    <property type="component" value="Unassembled WGS sequence"/>
</dbReference>
<gene>
    <name evidence="5" type="ORF">CGZ94_02110</name>
</gene>
<name>A0A255GTA4_9ACTN</name>
<keyword evidence="3 4" id="KW-0349">Heme</keyword>
<dbReference type="SUPFAM" id="SSF48264">
    <property type="entry name" value="Cytochrome P450"/>
    <property type="match status" value="1"/>
</dbReference>
<evidence type="ECO:0000313" key="6">
    <source>
        <dbReference type="Proteomes" id="UP000215896"/>
    </source>
</evidence>
<protein>
    <submittedName>
        <fullName evidence="5">Cytochrome P450</fullName>
    </submittedName>
</protein>
<evidence type="ECO:0000256" key="3">
    <source>
        <dbReference type="PIRSR" id="PIRSR602401-1"/>
    </source>
</evidence>
<accession>A0A255GTA4</accession>
<dbReference type="EMBL" id="NMVO01000001">
    <property type="protein sequence ID" value="OYO17703.1"/>
    <property type="molecule type" value="Genomic_DNA"/>
</dbReference>
<evidence type="ECO:0000256" key="2">
    <source>
        <dbReference type="ARBA" id="ARBA00010617"/>
    </source>
</evidence>
<evidence type="ECO:0000256" key="1">
    <source>
        <dbReference type="ARBA" id="ARBA00001971"/>
    </source>
</evidence>
<dbReference type="Gene3D" id="1.10.630.10">
    <property type="entry name" value="Cytochrome P450"/>
    <property type="match status" value="1"/>
</dbReference>
<keyword evidence="3 4" id="KW-0479">Metal-binding</keyword>
<dbReference type="AlphaFoldDB" id="A0A255GTA4"/>
<dbReference type="OrthoDB" id="7376058at2"/>
<sequence>MSRSRTLSLDSRDTTMPASVVSSTVVEAVAAETGWPTIDYWPAENAMFWGRRFGAVYPTWLGRRYVYLLGPEANEFVFANDGLFRVREAFRGLIPVDGPTALIVTDGPDHARRRALVRPSLHHRQVAGYVETMARTADEALDRVVPGTTIDGYQLFRAAIRRSTLRTLFGERLAEHADTLGEQLQPLLSLADLMPDVVEWHARLNTPRYRRAMAARAAVIARIDTEIARIRNLDHDAESQVLAMLVHGRDGTGSGLTDDEIHDQAIMLIAAGYETTSAAMGWLLYAIGPRPELQDRLRAELAEVTGGRTPTSADLGRLPLLSATVTETLRLYPPAAVSARYVAEEFRFGGRRVRPGTTLLYSPYATHRDPKVYAEPRVFRPERWLGDERRPAAEFLPFGGGIHRCIGSSMATAELTVMLTRLIARGRFSLPAQRIHAQGISAMRPREGVQIRLATG</sequence>
<evidence type="ECO:0000256" key="4">
    <source>
        <dbReference type="RuleBase" id="RU000461"/>
    </source>
</evidence>
<keyword evidence="3 4" id="KW-0408">Iron</keyword>
<comment type="caution">
    <text evidence="5">The sequence shown here is derived from an EMBL/GenBank/DDBJ whole genome shotgun (WGS) entry which is preliminary data.</text>
</comment>
<keyword evidence="4" id="KW-0503">Monooxygenase</keyword>
<dbReference type="InterPro" id="IPR001128">
    <property type="entry name" value="Cyt_P450"/>
</dbReference>
<dbReference type="PRINTS" id="PR00385">
    <property type="entry name" value="P450"/>
</dbReference>
<keyword evidence="6" id="KW-1185">Reference proteome</keyword>
<comment type="cofactor">
    <cofactor evidence="1 3">
        <name>heme</name>
        <dbReference type="ChEBI" id="CHEBI:30413"/>
    </cofactor>
</comment>
<proteinExistence type="inferred from homology"/>
<dbReference type="GO" id="GO:0005506">
    <property type="term" value="F:iron ion binding"/>
    <property type="evidence" value="ECO:0007669"/>
    <property type="project" value="InterPro"/>
</dbReference>
<dbReference type="GO" id="GO:0020037">
    <property type="term" value="F:heme binding"/>
    <property type="evidence" value="ECO:0007669"/>
    <property type="project" value="InterPro"/>
</dbReference>
<comment type="similarity">
    <text evidence="2 4">Belongs to the cytochrome P450 family.</text>
</comment>
<dbReference type="PANTHER" id="PTHR24305">
    <property type="entry name" value="CYTOCHROME P450"/>
    <property type="match status" value="1"/>
</dbReference>
<dbReference type="PANTHER" id="PTHR24305:SF166">
    <property type="entry name" value="CYTOCHROME P450 12A4, MITOCHONDRIAL-RELATED"/>
    <property type="match status" value="1"/>
</dbReference>
<dbReference type="InterPro" id="IPR002401">
    <property type="entry name" value="Cyt_P450_E_grp-I"/>
</dbReference>
<dbReference type="GO" id="GO:0004497">
    <property type="term" value="F:monooxygenase activity"/>
    <property type="evidence" value="ECO:0007669"/>
    <property type="project" value="UniProtKB-KW"/>
</dbReference>
<dbReference type="InterPro" id="IPR036396">
    <property type="entry name" value="Cyt_P450_sf"/>
</dbReference>
<dbReference type="InterPro" id="IPR050121">
    <property type="entry name" value="Cytochrome_P450_monoxygenase"/>
</dbReference>
<dbReference type="GO" id="GO:0016705">
    <property type="term" value="F:oxidoreductase activity, acting on paired donors, with incorporation or reduction of molecular oxygen"/>
    <property type="evidence" value="ECO:0007669"/>
    <property type="project" value="InterPro"/>
</dbReference>